<dbReference type="InterPro" id="IPR001680">
    <property type="entry name" value="WD40_rpt"/>
</dbReference>
<organism evidence="4">
    <name type="scientific">Timema douglasi</name>
    <name type="common">Walking stick</name>
    <dbReference type="NCBI Taxonomy" id="61478"/>
    <lineage>
        <taxon>Eukaryota</taxon>
        <taxon>Metazoa</taxon>
        <taxon>Ecdysozoa</taxon>
        <taxon>Arthropoda</taxon>
        <taxon>Hexapoda</taxon>
        <taxon>Insecta</taxon>
        <taxon>Pterygota</taxon>
        <taxon>Neoptera</taxon>
        <taxon>Polyneoptera</taxon>
        <taxon>Phasmatodea</taxon>
        <taxon>Timematodea</taxon>
        <taxon>Timematoidea</taxon>
        <taxon>Timematidae</taxon>
        <taxon>Timema</taxon>
    </lineage>
</organism>
<evidence type="ECO:0000256" key="3">
    <source>
        <dbReference type="SAM" id="MobiDB-lite"/>
    </source>
</evidence>
<feature type="compositionally biased region" description="Polar residues" evidence="3">
    <location>
        <begin position="2147"/>
        <end position="2159"/>
    </location>
</feature>
<feature type="compositionally biased region" description="Basic and acidic residues" evidence="3">
    <location>
        <begin position="2233"/>
        <end position="2246"/>
    </location>
</feature>
<proteinExistence type="predicted"/>
<dbReference type="SUPFAM" id="SSF50998">
    <property type="entry name" value="Quinoprotein alcohol dehydrogenase-like"/>
    <property type="match status" value="1"/>
</dbReference>
<feature type="region of interest" description="Disordered" evidence="3">
    <location>
        <begin position="1324"/>
        <end position="1380"/>
    </location>
</feature>
<dbReference type="GO" id="GO:0080008">
    <property type="term" value="C:Cul4-RING E3 ubiquitin ligase complex"/>
    <property type="evidence" value="ECO:0007669"/>
    <property type="project" value="TreeGrafter"/>
</dbReference>
<feature type="compositionally biased region" description="Low complexity" evidence="3">
    <location>
        <begin position="1765"/>
        <end position="1776"/>
    </location>
</feature>
<feature type="region of interest" description="Disordered" evidence="3">
    <location>
        <begin position="1231"/>
        <end position="1250"/>
    </location>
</feature>
<feature type="compositionally biased region" description="Polar residues" evidence="3">
    <location>
        <begin position="1261"/>
        <end position="1276"/>
    </location>
</feature>
<reference evidence="4" key="1">
    <citation type="submission" date="2020-11" db="EMBL/GenBank/DDBJ databases">
        <authorList>
            <person name="Tran Van P."/>
        </authorList>
    </citation>
    <scope>NUCLEOTIDE SEQUENCE</scope>
</reference>
<feature type="compositionally biased region" description="Polar residues" evidence="3">
    <location>
        <begin position="1619"/>
        <end position="1633"/>
    </location>
</feature>
<feature type="region of interest" description="Disordered" evidence="3">
    <location>
        <begin position="2142"/>
        <end position="2246"/>
    </location>
</feature>
<feature type="compositionally biased region" description="Basic residues" evidence="3">
    <location>
        <begin position="1073"/>
        <end position="1090"/>
    </location>
</feature>
<feature type="repeat" description="WD" evidence="1">
    <location>
        <begin position="872"/>
        <end position="914"/>
    </location>
</feature>
<evidence type="ECO:0000256" key="2">
    <source>
        <dbReference type="SAM" id="Coils"/>
    </source>
</evidence>
<feature type="coiled-coil region" evidence="2">
    <location>
        <begin position="2248"/>
        <end position="2275"/>
    </location>
</feature>
<dbReference type="GO" id="GO:1990756">
    <property type="term" value="F:ubiquitin-like ligase-substrate adaptor activity"/>
    <property type="evidence" value="ECO:0007669"/>
    <property type="project" value="TreeGrafter"/>
</dbReference>
<feature type="region of interest" description="Disordered" evidence="3">
    <location>
        <begin position="999"/>
        <end position="1021"/>
    </location>
</feature>
<feature type="compositionally biased region" description="Basic and acidic residues" evidence="3">
    <location>
        <begin position="1012"/>
        <end position="1021"/>
    </location>
</feature>
<feature type="compositionally biased region" description="Polar residues" evidence="3">
    <location>
        <begin position="1324"/>
        <end position="1346"/>
    </location>
</feature>
<feature type="region of interest" description="Disordered" evidence="3">
    <location>
        <begin position="2335"/>
        <end position="2385"/>
    </location>
</feature>
<dbReference type="EMBL" id="OA565008">
    <property type="protein sequence ID" value="CAD7196103.1"/>
    <property type="molecule type" value="Genomic_DNA"/>
</dbReference>
<feature type="compositionally biased region" description="Basic residues" evidence="3">
    <location>
        <begin position="999"/>
        <end position="1009"/>
    </location>
</feature>
<feature type="region of interest" description="Disordered" evidence="3">
    <location>
        <begin position="1912"/>
        <end position="1932"/>
    </location>
</feature>
<dbReference type="PROSITE" id="PS50294">
    <property type="entry name" value="WD_REPEATS_REGION"/>
    <property type="match status" value="1"/>
</dbReference>
<dbReference type="Gene3D" id="2.130.10.10">
    <property type="entry name" value="YVTN repeat-like/Quinoprotein amine dehydrogenase"/>
    <property type="match status" value="1"/>
</dbReference>
<dbReference type="InterPro" id="IPR052596">
    <property type="entry name" value="AMBRA1_autophagy"/>
</dbReference>
<feature type="compositionally biased region" description="Polar residues" evidence="3">
    <location>
        <begin position="1920"/>
        <end position="1932"/>
    </location>
</feature>
<gene>
    <name evidence="4" type="ORF">TDIB3V08_LOCUS2459</name>
</gene>
<dbReference type="Pfam" id="PF00400">
    <property type="entry name" value="WD40"/>
    <property type="match status" value="1"/>
</dbReference>
<feature type="compositionally biased region" description="Low complexity" evidence="3">
    <location>
        <begin position="2217"/>
        <end position="2228"/>
    </location>
</feature>
<keyword evidence="1" id="KW-0853">WD repeat</keyword>
<dbReference type="PANTHER" id="PTHR22874">
    <property type="entry name" value="ACTIVATING MOLECULE IN BECN1-REGULATED AUTOPHAGY PROTEIN 1"/>
    <property type="match status" value="1"/>
</dbReference>
<feature type="compositionally biased region" description="Low complexity" evidence="3">
    <location>
        <begin position="2171"/>
        <end position="2197"/>
    </location>
</feature>
<feature type="compositionally biased region" description="Low complexity" evidence="3">
    <location>
        <begin position="2335"/>
        <end position="2356"/>
    </location>
</feature>
<dbReference type="InterPro" id="IPR015943">
    <property type="entry name" value="WD40/YVTN_repeat-like_dom_sf"/>
</dbReference>
<feature type="region of interest" description="Disordered" evidence="3">
    <location>
        <begin position="1793"/>
        <end position="1838"/>
    </location>
</feature>
<feature type="compositionally biased region" description="Polar residues" evidence="3">
    <location>
        <begin position="1358"/>
        <end position="1367"/>
    </location>
</feature>
<feature type="region of interest" description="Disordered" evidence="3">
    <location>
        <begin position="582"/>
        <end position="602"/>
    </location>
</feature>
<feature type="region of interest" description="Disordered" evidence="3">
    <location>
        <begin position="1261"/>
        <end position="1288"/>
    </location>
</feature>
<accession>A0A7R8VD41</accession>
<keyword evidence="2" id="KW-0175">Coiled coil</keyword>
<feature type="compositionally biased region" description="Basic and acidic residues" evidence="3">
    <location>
        <begin position="2371"/>
        <end position="2385"/>
    </location>
</feature>
<dbReference type="PROSITE" id="PS50082">
    <property type="entry name" value="WD_REPEATS_2"/>
    <property type="match status" value="1"/>
</dbReference>
<feature type="compositionally biased region" description="Low complexity" evidence="3">
    <location>
        <begin position="1237"/>
        <end position="1248"/>
    </location>
</feature>
<feature type="region of interest" description="Disordered" evidence="3">
    <location>
        <begin position="1121"/>
        <end position="1149"/>
    </location>
</feature>
<dbReference type="SMART" id="SM00320">
    <property type="entry name" value="WD40"/>
    <property type="match status" value="3"/>
</dbReference>
<feature type="region of interest" description="Disordered" evidence="3">
    <location>
        <begin position="1431"/>
        <end position="1470"/>
    </location>
</feature>
<feature type="compositionally biased region" description="Low complexity" evidence="3">
    <location>
        <begin position="1634"/>
        <end position="1645"/>
    </location>
</feature>
<dbReference type="GO" id="GO:0000423">
    <property type="term" value="P:mitophagy"/>
    <property type="evidence" value="ECO:0007669"/>
    <property type="project" value="TreeGrafter"/>
</dbReference>
<feature type="region of interest" description="Disordered" evidence="3">
    <location>
        <begin position="1757"/>
        <end position="1776"/>
    </location>
</feature>
<evidence type="ECO:0000313" key="4">
    <source>
        <dbReference type="EMBL" id="CAD7196103.1"/>
    </source>
</evidence>
<feature type="region of interest" description="Disordered" evidence="3">
    <location>
        <begin position="1619"/>
        <end position="1647"/>
    </location>
</feature>
<dbReference type="PANTHER" id="PTHR22874:SF1">
    <property type="entry name" value="ACTIVATING MOLECULE IN BECN1-REGULATED AUTOPHAGY PROTEIN 1"/>
    <property type="match status" value="1"/>
</dbReference>
<evidence type="ECO:0000256" key="1">
    <source>
        <dbReference type="PROSITE-ProRule" id="PRU00221"/>
    </source>
</evidence>
<feature type="region of interest" description="Disordered" evidence="3">
    <location>
        <begin position="1068"/>
        <end position="1105"/>
    </location>
</feature>
<feature type="compositionally biased region" description="Polar residues" evidence="3">
    <location>
        <begin position="1431"/>
        <end position="1469"/>
    </location>
</feature>
<name>A0A7R8VD41_TIMDO</name>
<feature type="compositionally biased region" description="Polar residues" evidence="3">
    <location>
        <begin position="1793"/>
        <end position="1820"/>
    </location>
</feature>
<dbReference type="InterPro" id="IPR011047">
    <property type="entry name" value="Quinoprotein_ADH-like_sf"/>
</dbReference>
<evidence type="ECO:0008006" key="5">
    <source>
        <dbReference type="Google" id="ProtNLM"/>
    </source>
</evidence>
<protein>
    <recommendedName>
        <fullName evidence="5">Activating molecule in BECN1-regulated autophagy protein 1</fullName>
    </recommendedName>
</protein>
<sequence>MARIHEEIIVVRRLLRSFLALGSEPAFAWKESGKPFRKERKTVHLTETRTSISPSSAVELNTTSALANYATEAVRTPKQRNISVHRFFATDALTAASQGASHLKRYVTLCNVAMRYKKRHHLINASQYHLTLPTPSHNQDNVSPRATAATSRARLDFAIVISILDLAYRLHHCLLIVRNCVFEYCPAHVNTAGLDDQRESKRIRQLHLVNWDGVSILTTLEYLISFSFAHTTAAYGQVHAYPGENLKRKPEYKTRKIQIKPSSGFYSGFQSVDVSSVWDAMAFYSGSCWFSPGCYGILLWVKIGSLWVAIVRSPGAKSTSPVLPPGGGMGKPSPDIGCSYIAYLLKSENTGHTPFEEVQVDSSIFLEEQTIDVQHPLCISKSLTPIINRMLFSNGLLFSSTLCNSCAAFWPETHSPICSAPFAAINLVTNSRLGEWKTIQEKPPPVYPTEILISISPSSAVELNTTSALANYTTEAGLRWQINFPLSKMDENDNPSQTTTTKLELNFHIGLDQKVELKMEIDSDHQIKLEPSFAAEEEIDTKPGSCWFGLSQREPEHTIATECFRQSLFYIGLDCPIENQTKPHTKSNPYKFRPKENQTNPQYQNVSDKIWSALVCSAPNRTRPNHNPRVFQTKSGLYWFSPSRSKPDQIIVPEFSRPSLVCIGLARPGANQKKIISECSKQSEVCTGLFRHTDNQKISVPECSRQSLADPKKNQTKLKSRGVPDKVWFALVSSVPKKAELIPRSRVFQTKPELHWTPMAGGHHQERQLTRERLTEDIEMVWIFRESLRKWRGRQSGFNIPGRVLVKLEEAAEDSLISEQRNFKESKCELPGICRSTFLMVYSPDGTKVASTHGNHNVYVTDLKTGKNLNTLSGHPRTPWCIAFHPTSNQILATGCLGGQVRVWDLHGGSEVWVTKGHTVIASLAFHPTDRMLVIATYNELHFWDWSEATPFTKCYTANEKEKVRYVSFDSLGHKLITGISNAPPNHTQWDRLVAPTPHHTHLPYRNTHRFSGPERDSDRRSISGCYRSLVDQYEMLVQRYSELSRSLPAATMDRGTDPMDVDAESQFSDFHHRTHSRHSRSRRPPRTRLTRPSTSRERGSNGSLPLIMLQYLRRAHQRLEETRDNEGPNYSGTLPAPPFTHSRIRNHSRQSYPPIRSINLDLPNYYNYSEPSHPCSTHNESYQNTNLQHFQELQRFVNTNIPNPPPSYDIPIHRGLPNRPSLMTPFVSLSNPTLPSRGSNSESNQSSVIPESTLCTCNLESSRSGSNPHSTTCDATSNPTPNLPSTTCDTNSRWWSNRINHYNLAEQRARFHASMEELQPFSIETSTSQNSSEPLLVHSNYQSPRNPYHLRRETQDYLGTSNSDRPNSPDLRTRTREERELFGRNLESLLETTGYRETRLGHDTLPTRITNNMSTRDIHDLQNATVFPNRSTNVRLGRTNNTSLHGENNPSSRLRPGTSLTQDSNFESESPIMLPPNQTMTITTKPRGSRCVQLSNQTLQPTTSREDNTQIGLSASLNNVVTTSEQTSSQNHTTNNTSCSADGKVKLAYDKIINVRNAHSKLLSSLKVSVELRKRLNEILSPLPSENAERSSNSSSVANQSISNESVLLGQATSRGTQNINSLATDPNKMSQGGTNSGDSNNDSKSNEYRRLAAFKRKLNDILSPSNNETPASHMVDTSSTLVLVNNEVGSVGNESVTNATLVDTVEDGTDTRHRSTDNLTERDALDLSTTATTIPSVMTTPDESALNIITNTNDVLPQENPRTQSNTITTQTSPTTNNICIQVSTLTPSCSTASSPGSFSVSQRSAFQPPTFQSRVNVSTETPPRPSTRPGEEDGVRYGIQLLSRHIDNMQRLCRARLEILQLQQIRRMWEDLQRQIQSLDVAVNVDQQGNNAHIPSVSQMLELARISDTEENPLPGPSQQQQSTPDNSQLVNCKNKFLLELIKKMIPEAVIPEMSSSGNDSSAVPVSASGHSVVGSDQELSCKGDGVFPSTSTDVSASKKMKIDGTSQGEDLSVSVCNIVNSESESPCPDPGITTDARSVSVCNIANSESESPCPDARSVSKSSVHCPLASITAESSCAKAACLQPEVKEKSVEIWRDRMPWVQSYFSAIQAPGFGTSAEPAFSQIIFFTRHHVPPNAIRRVTDNPQNLSTQNLGSSEVPPTLVNRGSSSTFTSTTNTQSVSASSSGGSRRNSAPEFRGSKRKLPRTTAKETKSSSTFQSSTRTSQPAEDASRHQEPSDPTEVWRRTIRAMIVRLEELVRQQREQRASLMRELMRSNRGSSRQRSSEMWELRERTPWLRGEVNSESDSDSNPDIESQLSTLMNWNDDAMRRLGNTLGLGRGSSSPGTAAGTSRMSDETQGNATSAGLDETRRSWDQTRESTQRQAREVLSLMVGSLTEFFRNHNVADQSTHTVLEEQICS</sequence>
<feature type="compositionally biased region" description="Low complexity" evidence="3">
    <location>
        <begin position="1277"/>
        <end position="1288"/>
    </location>
</feature>
<dbReference type="GO" id="GO:0000045">
    <property type="term" value="P:autophagosome assembly"/>
    <property type="evidence" value="ECO:0007669"/>
    <property type="project" value="TreeGrafter"/>
</dbReference>